<gene>
    <name evidence="9" type="ORF">AB2L27_08890</name>
</gene>
<sequence length="516" mass="52545">MVLVLLGLTGAAALHGGRAQTRSAEHAADLAVLTAYVAEQKYYDANVSGWQAAYAWDTYRLGAAAAVAPEARNRARFLADKAELLAAPDAAPVELMTDGEKAVNAEITGKWADYFASDDRAVAQYGAGDLAGAENTIQQESWAVYADILARTQELTDSVGQRAAEVRAEGLAAATRSRTLVLAAVATAVALAVLLLVALTRSIVVPLRRTVSDLGRVADGDLTVQPVVDGRDEFRQMAQALAAAVDSTRRTVAGVVEQARAVAGQADDLSTRAASLSAANARTGEETERAAASAGSVSGEVATLAAGAEELGASIAEISSGMTSSASVAREAVEVAEATRTAVAGLGEATRDIATVVKTITSIAEQTNLLALNATIEAARAGEAGRGFAVVAGEVKELAQETGAATEDIAGKVAAIQRGSGEAAAAIARIAEVIGRIDDYQASISAAVEEQTVTTADLARTVAGAAAGAGDISTMLADVAASGAEDRVSLEVVTGSVESLRHSASRLQETVGAFRL</sequence>
<protein>
    <submittedName>
        <fullName evidence="9">Methyl-accepting chemotaxis protein</fullName>
    </submittedName>
</protein>
<evidence type="ECO:0000256" key="3">
    <source>
        <dbReference type="ARBA" id="ARBA00023224"/>
    </source>
</evidence>
<reference evidence="9 10" key="1">
    <citation type="submission" date="2024-07" db="EMBL/GenBank/DDBJ databases">
        <authorList>
            <person name="Thanompreechachai J."/>
            <person name="Duangmal K."/>
        </authorList>
    </citation>
    <scope>NUCLEOTIDE SEQUENCE [LARGE SCALE GENOMIC DNA]</scope>
    <source>
        <strain evidence="9 10">LSe6-4</strain>
    </source>
</reference>
<proteinExistence type="inferred from homology"/>
<evidence type="ECO:0000259" key="8">
    <source>
        <dbReference type="PROSITE" id="PS50885"/>
    </source>
</evidence>
<dbReference type="PROSITE" id="PS50885">
    <property type="entry name" value="HAMP"/>
    <property type="match status" value="1"/>
</dbReference>
<comment type="similarity">
    <text evidence="4">Belongs to the methyl-accepting chemotaxis (MCP) protein family.</text>
</comment>
<keyword evidence="1 6" id="KW-0812">Transmembrane</keyword>
<evidence type="ECO:0000256" key="6">
    <source>
        <dbReference type="SAM" id="Phobius"/>
    </source>
</evidence>
<keyword evidence="2 6" id="KW-1133">Transmembrane helix</keyword>
<keyword evidence="3 5" id="KW-0807">Transducer</keyword>
<dbReference type="SMART" id="SM00283">
    <property type="entry name" value="MA"/>
    <property type="match status" value="1"/>
</dbReference>
<evidence type="ECO:0000313" key="9">
    <source>
        <dbReference type="EMBL" id="MEZ0164880.1"/>
    </source>
</evidence>
<dbReference type="SMART" id="SM00304">
    <property type="entry name" value="HAMP"/>
    <property type="match status" value="1"/>
</dbReference>
<dbReference type="PRINTS" id="PR00260">
    <property type="entry name" value="CHEMTRNSDUCR"/>
</dbReference>
<dbReference type="InterPro" id="IPR004089">
    <property type="entry name" value="MCPsignal_dom"/>
</dbReference>
<keyword evidence="6" id="KW-0472">Membrane</keyword>
<dbReference type="InterPro" id="IPR003660">
    <property type="entry name" value="HAMP_dom"/>
</dbReference>
<comment type="caution">
    <text evidence="9">The sequence shown here is derived from an EMBL/GenBank/DDBJ whole genome shotgun (WGS) entry which is preliminary data.</text>
</comment>
<feature type="domain" description="Methyl-accepting transducer" evidence="7">
    <location>
        <begin position="258"/>
        <end position="501"/>
    </location>
</feature>
<dbReference type="EMBL" id="JBGFTU010000008">
    <property type="protein sequence ID" value="MEZ0164880.1"/>
    <property type="molecule type" value="Genomic_DNA"/>
</dbReference>
<feature type="domain" description="HAMP" evidence="8">
    <location>
        <begin position="201"/>
        <end position="253"/>
    </location>
</feature>
<evidence type="ECO:0000313" key="10">
    <source>
        <dbReference type="Proteomes" id="UP001565927"/>
    </source>
</evidence>
<evidence type="ECO:0000256" key="2">
    <source>
        <dbReference type="ARBA" id="ARBA00022989"/>
    </source>
</evidence>
<dbReference type="Proteomes" id="UP001565927">
    <property type="component" value="Unassembled WGS sequence"/>
</dbReference>
<name>A0ABV4GZZ0_9ACTN</name>
<evidence type="ECO:0000256" key="5">
    <source>
        <dbReference type="PROSITE-ProRule" id="PRU00284"/>
    </source>
</evidence>
<dbReference type="CDD" id="cd06225">
    <property type="entry name" value="HAMP"/>
    <property type="match status" value="1"/>
</dbReference>
<dbReference type="PANTHER" id="PTHR32089">
    <property type="entry name" value="METHYL-ACCEPTING CHEMOTAXIS PROTEIN MCPB"/>
    <property type="match status" value="1"/>
</dbReference>
<dbReference type="Gene3D" id="1.10.287.950">
    <property type="entry name" value="Methyl-accepting chemotaxis protein"/>
    <property type="match status" value="1"/>
</dbReference>
<dbReference type="PROSITE" id="PS50111">
    <property type="entry name" value="CHEMOTAXIS_TRANSDUC_2"/>
    <property type="match status" value="1"/>
</dbReference>
<evidence type="ECO:0000256" key="1">
    <source>
        <dbReference type="ARBA" id="ARBA00022692"/>
    </source>
</evidence>
<organism evidence="9 10">
    <name type="scientific">Kineococcus halophytocola</name>
    <dbReference type="NCBI Taxonomy" id="3234027"/>
    <lineage>
        <taxon>Bacteria</taxon>
        <taxon>Bacillati</taxon>
        <taxon>Actinomycetota</taxon>
        <taxon>Actinomycetes</taxon>
        <taxon>Kineosporiales</taxon>
        <taxon>Kineosporiaceae</taxon>
        <taxon>Kineococcus</taxon>
    </lineage>
</organism>
<dbReference type="InterPro" id="IPR004090">
    <property type="entry name" value="Chemotax_Me-accpt_rcpt"/>
</dbReference>
<keyword evidence="10" id="KW-1185">Reference proteome</keyword>
<evidence type="ECO:0000256" key="4">
    <source>
        <dbReference type="ARBA" id="ARBA00029447"/>
    </source>
</evidence>
<dbReference type="Pfam" id="PF00015">
    <property type="entry name" value="MCPsignal"/>
    <property type="match status" value="1"/>
</dbReference>
<accession>A0ABV4GZZ0</accession>
<dbReference type="PANTHER" id="PTHR32089:SF112">
    <property type="entry name" value="LYSOZYME-LIKE PROTEIN-RELATED"/>
    <property type="match status" value="1"/>
</dbReference>
<dbReference type="Pfam" id="PF00672">
    <property type="entry name" value="HAMP"/>
    <property type="match status" value="1"/>
</dbReference>
<dbReference type="SUPFAM" id="SSF58104">
    <property type="entry name" value="Methyl-accepting chemotaxis protein (MCP) signaling domain"/>
    <property type="match status" value="1"/>
</dbReference>
<feature type="transmembrane region" description="Helical" evidence="6">
    <location>
        <begin position="180"/>
        <end position="199"/>
    </location>
</feature>
<evidence type="ECO:0000259" key="7">
    <source>
        <dbReference type="PROSITE" id="PS50111"/>
    </source>
</evidence>